<evidence type="ECO:0000256" key="1">
    <source>
        <dbReference type="ARBA" id="ARBA00009249"/>
    </source>
</evidence>
<proteinExistence type="inferred from homology"/>
<dbReference type="InterPro" id="IPR033753">
    <property type="entry name" value="GCV_H/Fam206"/>
</dbReference>
<dbReference type="NCBIfam" id="TIGR00527">
    <property type="entry name" value="gcvH"/>
    <property type="match status" value="1"/>
</dbReference>
<organism evidence="6 7">
    <name type="scientific">Blastopirellula retiformator</name>
    <dbReference type="NCBI Taxonomy" id="2527970"/>
    <lineage>
        <taxon>Bacteria</taxon>
        <taxon>Pseudomonadati</taxon>
        <taxon>Planctomycetota</taxon>
        <taxon>Planctomycetia</taxon>
        <taxon>Pirellulales</taxon>
        <taxon>Pirellulaceae</taxon>
        <taxon>Blastopirellula</taxon>
    </lineage>
</organism>
<comment type="function">
    <text evidence="3">The glycine cleavage system catalyzes the degradation of glycine. The H protein shuttles the methylamine group of glycine from the P protein to the T protein.</text>
</comment>
<dbReference type="CDD" id="cd06848">
    <property type="entry name" value="GCS_H"/>
    <property type="match status" value="1"/>
</dbReference>
<evidence type="ECO:0000259" key="5">
    <source>
        <dbReference type="PROSITE" id="PS50968"/>
    </source>
</evidence>
<comment type="subunit">
    <text evidence="3">The glycine cleavage system is composed of four proteins: P, T, L and H.</text>
</comment>
<keyword evidence="7" id="KW-1185">Reference proteome</keyword>
<dbReference type="SUPFAM" id="SSF51230">
    <property type="entry name" value="Single hybrid motif"/>
    <property type="match status" value="1"/>
</dbReference>
<evidence type="ECO:0000256" key="4">
    <source>
        <dbReference type="PIRSR" id="PIRSR617453-50"/>
    </source>
</evidence>
<protein>
    <recommendedName>
        <fullName evidence="3">Glycine cleavage system H protein</fullName>
    </recommendedName>
</protein>
<dbReference type="GO" id="GO:0019464">
    <property type="term" value="P:glycine decarboxylation via glycine cleavage system"/>
    <property type="evidence" value="ECO:0007669"/>
    <property type="project" value="UniProtKB-UniRule"/>
</dbReference>
<name>A0A5C5VMS7_9BACT</name>
<dbReference type="InterPro" id="IPR017453">
    <property type="entry name" value="GCV_H_sub"/>
</dbReference>
<dbReference type="RefSeq" id="WP_146429489.1">
    <property type="nucleotide sequence ID" value="NZ_SJPF01000001.1"/>
</dbReference>
<evidence type="ECO:0000256" key="2">
    <source>
        <dbReference type="ARBA" id="ARBA00022823"/>
    </source>
</evidence>
<dbReference type="OrthoDB" id="9796712at2"/>
<dbReference type="InterPro" id="IPR002930">
    <property type="entry name" value="GCV_H"/>
</dbReference>
<keyword evidence="2 3" id="KW-0450">Lipoyl</keyword>
<dbReference type="Proteomes" id="UP000318878">
    <property type="component" value="Unassembled WGS sequence"/>
</dbReference>
<evidence type="ECO:0000313" key="6">
    <source>
        <dbReference type="EMBL" id="TWT39310.1"/>
    </source>
</evidence>
<dbReference type="InterPro" id="IPR011053">
    <property type="entry name" value="Single_hybrid_motif"/>
</dbReference>
<feature type="modified residue" description="N6-lipoyllysine" evidence="3 4">
    <location>
        <position position="66"/>
    </location>
</feature>
<gene>
    <name evidence="6" type="primary">gcvH_1</name>
    <name evidence="3" type="synonym">gcvH</name>
    <name evidence="6" type="ORF">Enr8_10080</name>
</gene>
<dbReference type="NCBIfam" id="NF002270">
    <property type="entry name" value="PRK01202.1"/>
    <property type="match status" value="1"/>
</dbReference>
<evidence type="ECO:0000256" key="3">
    <source>
        <dbReference type="HAMAP-Rule" id="MF_00272"/>
    </source>
</evidence>
<dbReference type="PANTHER" id="PTHR11715:SF3">
    <property type="entry name" value="GLYCINE CLEAVAGE SYSTEM H PROTEIN-RELATED"/>
    <property type="match status" value="1"/>
</dbReference>
<comment type="similarity">
    <text evidence="1 3">Belongs to the GcvH family.</text>
</comment>
<dbReference type="Pfam" id="PF01597">
    <property type="entry name" value="GCV_H"/>
    <property type="match status" value="1"/>
</dbReference>
<feature type="domain" description="Lipoyl-binding" evidence="5">
    <location>
        <begin position="25"/>
        <end position="107"/>
    </location>
</feature>
<comment type="caution">
    <text evidence="6">The sequence shown here is derived from an EMBL/GenBank/DDBJ whole genome shotgun (WGS) entry which is preliminary data.</text>
</comment>
<dbReference type="EMBL" id="SJPF01000001">
    <property type="protein sequence ID" value="TWT39310.1"/>
    <property type="molecule type" value="Genomic_DNA"/>
</dbReference>
<accession>A0A5C5VMS7</accession>
<evidence type="ECO:0000313" key="7">
    <source>
        <dbReference type="Proteomes" id="UP000318878"/>
    </source>
</evidence>
<dbReference type="AlphaFoldDB" id="A0A5C5VMS7"/>
<sequence length="131" mass="14142">MDPSQLLYAKTHEWAFVEEQDGGKVATVGISAFAIEALTDLVYLELPKVGAQTTAGQPFGEIESVKAVSDVYAPVTGEVIAVNEELPNKLESLNDDPYVGGWIARIKITDDSGLANLLDQPAYEKQCQEEG</sequence>
<comment type="cofactor">
    <cofactor evidence="3">
        <name>(R)-lipoate</name>
        <dbReference type="ChEBI" id="CHEBI:83088"/>
    </cofactor>
    <text evidence="3">Binds 1 lipoyl cofactor covalently.</text>
</comment>
<dbReference type="GO" id="GO:0009249">
    <property type="term" value="P:protein lipoylation"/>
    <property type="evidence" value="ECO:0007669"/>
    <property type="project" value="TreeGrafter"/>
</dbReference>
<dbReference type="HAMAP" id="MF_00272">
    <property type="entry name" value="GcvH"/>
    <property type="match status" value="1"/>
</dbReference>
<dbReference type="InterPro" id="IPR000089">
    <property type="entry name" value="Biotin_lipoyl"/>
</dbReference>
<dbReference type="GO" id="GO:0005960">
    <property type="term" value="C:glycine cleavage complex"/>
    <property type="evidence" value="ECO:0007669"/>
    <property type="project" value="InterPro"/>
</dbReference>
<dbReference type="GO" id="GO:0005829">
    <property type="term" value="C:cytosol"/>
    <property type="evidence" value="ECO:0007669"/>
    <property type="project" value="TreeGrafter"/>
</dbReference>
<reference evidence="6 7" key="1">
    <citation type="submission" date="2019-02" db="EMBL/GenBank/DDBJ databases">
        <title>Deep-cultivation of Planctomycetes and their phenomic and genomic characterization uncovers novel biology.</title>
        <authorList>
            <person name="Wiegand S."/>
            <person name="Jogler M."/>
            <person name="Boedeker C."/>
            <person name="Pinto D."/>
            <person name="Vollmers J."/>
            <person name="Rivas-Marin E."/>
            <person name="Kohn T."/>
            <person name="Peeters S.H."/>
            <person name="Heuer A."/>
            <person name="Rast P."/>
            <person name="Oberbeckmann S."/>
            <person name="Bunk B."/>
            <person name="Jeske O."/>
            <person name="Meyerdierks A."/>
            <person name="Storesund J.E."/>
            <person name="Kallscheuer N."/>
            <person name="Luecker S."/>
            <person name="Lage O.M."/>
            <person name="Pohl T."/>
            <person name="Merkel B.J."/>
            <person name="Hornburger P."/>
            <person name="Mueller R.-W."/>
            <person name="Bruemmer F."/>
            <person name="Labrenz M."/>
            <person name="Spormann A.M."/>
            <person name="Op Den Camp H."/>
            <person name="Overmann J."/>
            <person name="Amann R."/>
            <person name="Jetten M.S.M."/>
            <person name="Mascher T."/>
            <person name="Medema M.H."/>
            <person name="Devos D.P."/>
            <person name="Kaster A.-K."/>
            <person name="Ovreas L."/>
            <person name="Rohde M."/>
            <person name="Galperin M.Y."/>
            <person name="Jogler C."/>
        </authorList>
    </citation>
    <scope>NUCLEOTIDE SEQUENCE [LARGE SCALE GENOMIC DNA]</scope>
    <source>
        <strain evidence="6 7">Enr8</strain>
    </source>
</reference>
<dbReference type="Gene3D" id="2.40.50.100">
    <property type="match status" value="1"/>
</dbReference>
<dbReference type="PANTHER" id="PTHR11715">
    <property type="entry name" value="GLYCINE CLEAVAGE SYSTEM H PROTEIN"/>
    <property type="match status" value="1"/>
</dbReference>
<dbReference type="PROSITE" id="PS50968">
    <property type="entry name" value="BIOTINYL_LIPOYL"/>
    <property type="match status" value="1"/>
</dbReference>